<accession>A0A2N5DW44</accession>
<organism evidence="1 2">
    <name type="scientific">Chimaeribacter coloradensis</name>
    <dbReference type="NCBI Taxonomy" id="2060068"/>
    <lineage>
        <taxon>Bacteria</taxon>
        <taxon>Pseudomonadati</taxon>
        <taxon>Pseudomonadota</taxon>
        <taxon>Gammaproteobacteria</taxon>
        <taxon>Enterobacterales</taxon>
        <taxon>Yersiniaceae</taxon>
        <taxon>Chimaeribacter</taxon>
    </lineage>
</organism>
<dbReference type="Proteomes" id="UP000234503">
    <property type="component" value="Unassembled WGS sequence"/>
</dbReference>
<sequence>MNASWNLVTGQATERQHNAICLLFRFNTGGVKPAACDRMILLPSLLTIPIITPLDTKNLDLTLPKAFTAPMAE</sequence>
<reference evidence="1 2" key="1">
    <citation type="submission" date="2017-12" db="EMBL/GenBank/DDBJ databases">
        <title>Characterization of six clinical isolates of Enterochimera gen. nov., a novel genus of the Yersiniaciae family and the three species Enterochimera arupensis sp. nov., Enterochimera coloradensis sp. nov, and Enterochimera californica sp. nov.</title>
        <authorList>
            <person name="Rossi A."/>
            <person name="Fisher M."/>
        </authorList>
    </citation>
    <scope>NUCLEOTIDE SEQUENCE [LARGE SCALE GENOMIC DNA]</scope>
    <source>
        <strain evidence="2">2016-Iso4</strain>
    </source>
</reference>
<protein>
    <submittedName>
        <fullName evidence="1">Uncharacterized protein</fullName>
    </submittedName>
</protein>
<comment type="caution">
    <text evidence="1">The sequence shown here is derived from an EMBL/GenBank/DDBJ whole genome shotgun (WGS) entry which is preliminary data.</text>
</comment>
<keyword evidence="2" id="KW-1185">Reference proteome</keyword>
<evidence type="ECO:0000313" key="1">
    <source>
        <dbReference type="EMBL" id="PLR31330.1"/>
    </source>
</evidence>
<dbReference type="AlphaFoldDB" id="A0A2N5DW44"/>
<gene>
    <name evidence="1" type="ORF">CYR32_17120</name>
</gene>
<proteinExistence type="predicted"/>
<evidence type="ECO:0000313" key="2">
    <source>
        <dbReference type="Proteomes" id="UP000234503"/>
    </source>
</evidence>
<dbReference type="EMBL" id="PJZH01000024">
    <property type="protein sequence ID" value="PLR31330.1"/>
    <property type="molecule type" value="Genomic_DNA"/>
</dbReference>
<name>A0A2N5DW44_9GAMM</name>